<reference evidence="1" key="1">
    <citation type="submission" date="2021-02" db="EMBL/GenBank/DDBJ databases">
        <authorList>
            <person name="Han P."/>
        </authorList>
    </citation>
    <scope>NUCLEOTIDE SEQUENCE</scope>
    <source>
        <strain evidence="1">Nitrosomonas nitrosa 18-3D</strain>
    </source>
</reference>
<proteinExistence type="predicted"/>
<gene>
    <name evidence="1" type="ORF">NMYAN_20255</name>
</gene>
<dbReference type="AlphaFoldDB" id="A0A8H8YZ63"/>
<evidence type="ECO:0000313" key="2">
    <source>
        <dbReference type="Proteomes" id="UP000601736"/>
    </source>
</evidence>
<organism evidence="1 2">
    <name type="scientific">Nitrosomonas nitrosa</name>
    <dbReference type="NCBI Taxonomy" id="52442"/>
    <lineage>
        <taxon>Bacteria</taxon>
        <taxon>Pseudomonadati</taxon>
        <taxon>Pseudomonadota</taxon>
        <taxon>Betaproteobacteria</taxon>
        <taxon>Nitrosomonadales</taxon>
        <taxon>Nitrosomonadaceae</taxon>
        <taxon>Nitrosomonas</taxon>
    </lineage>
</organism>
<comment type="caution">
    <text evidence="1">The sequence shown here is derived from an EMBL/GenBank/DDBJ whole genome shotgun (WGS) entry which is preliminary data.</text>
</comment>
<evidence type="ECO:0000313" key="1">
    <source>
        <dbReference type="EMBL" id="CAE6502745.1"/>
    </source>
</evidence>
<dbReference type="EMBL" id="CAJNAP010000012">
    <property type="protein sequence ID" value="CAE6502745.1"/>
    <property type="molecule type" value="Genomic_DNA"/>
</dbReference>
<protein>
    <submittedName>
        <fullName evidence="1">Uncharacterized protein</fullName>
    </submittedName>
</protein>
<accession>A0A8H8YZ63</accession>
<name>A0A8H8YZ63_9PROT</name>
<dbReference type="Proteomes" id="UP000601736">
    <property type="component" value="Unassembled WGS sequence"/>
</dbReference>
<sequence>MRQRTNRLFSLSYLSISKLPVRQRTVAVDCDNSVICF</sequence>